<evidence type="ECO:0000259" key="2">
    <source>
        <dbReference type="Pfam" id="PF25513"/>
    </source>
</evidence>
<reference evidence="3 4" key="1">
    <citation type="journal article" date="2009" name="PLoS ONE">
        <title>The complete genome of Teredinibacter turnerae T7901: an intracellular endosymbiont of marine wood-boring bivalves (shipworms).</title>
        <authorList>
            <person name="Yang J.C."/>
            <person name="Madupu R."/>
            <person name="Durkin A.S."/>
            <person name="Ekborg N.A."/>
            <person name="Pedamallu C.S."/>
            <person name="Hostetler J.B."/>
            <person name="Radune D."/>
            <person name="Toms B.S."/>
            <person name="Henrissat B."/>
            <person name="Coutinho P.M."/>
            <person name="Schwarz S."/>
            <person name="Field L."/>
            <person name="Trindade-Silva A.E."/>
            <person name="Soares C.A.G."/>
            <person name="Elshahawi S."/>
            <person name="Hanora A."/>
            <person name="Schmidt E.W."/>
            <person name="Haygood M.G."/>
            <person name="Posfai J."/>
            <person name="Benner J."/>
            <person name="Madinger C."/>
            <person name="Nove J."/>
            <person name="Anton B."/>
            <person name="Chaudhary K."/>
            <person name="Foster J."/>
            <person name="Holman A."/>
            <person name="Kumar S."/>
            <person name="Lessard P.A."/>
            <person name="Luyten Y.A."/>
            <person name="Slatko B."/>
            <person name="Wood N."/>
            <person name="Wu B."/>
            <person name="Teplitski M."/>
            <person name="Mougous J.D."/>
            <person name="Ward N."/>
            <person name="Eisen J.A."/>
            <person name="Badger J.H."/>
            <person name="Distel D.L."/>
        </authorList>
    </citation>
    <scope>NUCLEOTIDE SEQUENCE [LARGE SCALE GENOMIC DNA]</scope>
    <source>
        <strain evidence="4">ATCC 39867 / T7901</strain>
    </source>
</reference>
<dbReference type="Gene3D" id="2.60.120.730">
    <property type="match status" value="2"/>
</dbReference>
<organism evidence="3 4">
    <name type="scientific">Teredinibacter turnerae (strain ATCC 39867 / T7901)</name>
    <dbReference type="NCBI Taxonomy" id="377629"/>
    <lineage>
        <taxon>Bacteria</taxon>
        <taxon>Pseudomonadati</taxon>
        <taxon>Pseudomonadota</taxon>
        <taxon>Gammaproteobacteria</taxon>
        <taxon>Cellvibrionales</taxon>
        <taxon>Cellvibrionaceae</taxon>
        <taxon>Teredinibacter</taxon>
    </lineage>
</organism>
<proteinExistence type="predicted"/>
<dbReference type="InterPro" id="IPR041377">
    <property type="entry name" value="P2_N"/>
</dbReference>
<dbReference type="EMBL" id="CP001614">
    <property type="protein sequence ID" value="ACR11120.1"/>
    <property type="molecule type" value="Genomic_DNA"/>
</dbReference>
<evidence type="ECO:0000313" key="3">
    <source>
        <dbReference type="EMBL" id="ACR11120.1"/>
    </source>
</evidence>
<keyword evidence="4" id="KW-1185">Reference proteome</keyword>
<dbReference type="eggNOG" id="ENOG50333NN">
    <property type="taxonomic scope" value="Bacteria"/>
</dbReference>
<dbReference type="OrthoDB" id="5700771at2"/>
<sequence>MPTIDVRMPSAASVQAGSTALFKLPIGRRYHDLTLEYSGVTLAQMTEIRILVNGKPFQRFSATWRDAKNQFDRLAAANGLLKIPFDRLGLKRRDQIEQTAVNTDSYDQNGRGIRSFSVEIDIAPEAAAPVMEMSARQSEKVGGGPGTMLHIQKYPRSIQGAGELQISDIPYGGVTTQALNSICFVPSTGTISKMKIERDTYAVFERKTSHNAREQQNGVRDPQAGYYFIDRTEKGYGGDPMQLVGAQDFRYFLECSGAMSIDCMVETLGAMGD</sequence>
<evidence type="ECO:0000313" key="4">
    <source>
        <dbReference type="Proteomes" id="UP000009080"/>
    </source>
</evidence>
<dbReference type="InterPro" id="IPR057915">
    <property type="entry name" value="P2_C"/>
</dbReference>
<protein>
    <submittedName>
        <fullName evidence="3">Uncharacterized protein</fullName>
    </submittedName>
</protein>
<dbReference type="Pfam" id="PF18628">
    <property type="entry name" value="P2_N"/>
    <property type="match status" value="1"/>
</dbReference>
<name>C5BSN7_TERTT</name>
<dbReference type="Pfam" id="PF25513">
    <property type="entry name" value="P2_C"/>
    <property type="match status" value="1"/>
</dbReference>
<dbReference type="KEGG" id="ttu:TERTU_1435"/>
<dbReference type="AlphaFoldDB" id="C5BSN7"/>
<dbReference type="InterPro" id="IPR053751">
    <property type="entry name" value="Viral_Major_Capsid_sf"/>
</dbReference>
<feature type="domain" description="Viral coat protein P2 N-terminal" evidence="1">
    <location>
        <begin position="6"/>
        <end position="138"/>
    </location>
</feature>
<feature type="domain" description="Viral coat protein P2 C-terminal" evidence="2">
    <location>
        <begin position="149"/>
        <end position="270"/>
    </location>
</feature>
<dbReference type="STRING" id="377629.TERTU_1435"/>
<dbReference type="Proteomes" id="UP000009080">
    <property type="component" value="Chromosome"/>
</dbReference>
<dbReference type="HOGENOM" id="CLU_1019158_0_0_6"/>
<evidence type="ECO:0000259" key="1">
    <source>
        <dbReference type="Pfam" id="PF18628"/>
    </source>
</evidence>
<gene>
    <name evidence="3" type="ordered locus">TERTU_1435</name>
</gene>
<dbReference type="RefSeq" id="WP_015817232.1">
    <property type="nucleotide sequence ID" value="NC_012997.1"/>
</dbReference>
<accession>C5BSN7</accession>